<keyword evidence="8 14" id="KW-0067">ATP-binding</keyword>
<evidence type="ECO:0000256" key="11">
    <source>
        <dbReference type="ARBA" id="ARBA00023306"/>
    </source>
</evidence>
<dbReference type="SUPFAM" id="SSF53244">
    <property type="entry name" value="MurD-like peptide ligases, peptide-binding domain"/>
    <property type="match status" value="1"/>
</dbReference>
<evidence type="ECO:0000256" key="9">
    <source>
        <dbReference type="ARBA" id="ARBA00022960"/>
    </source>
</evidence>
<dbReference type="PANTHER" id="PTHR43445:SF3">
    <property type="entry name" value="UDP-N-ACETYLMURAMATE--L-ALANINE LIGASE"/>
    <property type="match status" value="1"/>
</dbReference>
<comment type="pathway">
    <text evidence="2 14">Cell wall biogenesis; peptidoglycan biosynthesis.</text>
</comment>
<dbReference type="InterPro" id="IPR013221">
    <property type="entry name" value="Mur_ligase_cen"/>
</dbReference>
<comment type="similarity">
    <text evidence="14">Belongs to the MurCDEF family.</text>
</comment>
<dbReference type="UniPathway" id="UPA00219"/>
<accession>A0A212LSF1</accession>
<dbReference type="GO" id="GO:0071555">
    <property type="term" value="P:cell wall organization"/>
    <property type="evidence" value="ECO:0007669"/>
    <property type="project" value="UniProtKB-KW"/>
</dbReference>
<name>A0A212LSF1_9FIRM</name>
<sequence>MLNTIKRIHFIGIGGSGMSAIAKVLLDMGYAVSGSDAQKSAVTAKLEQAGAVVYTGHNYENIGDAQAVVVSTAIPETNPEVRAARENAIPVYHRADILAFLMARRQGIAVAGAHGKTTTTSIIALMLEKSGMDPTIIIGGELESIGGSAKLGQGRYLVAEADESDASFLKLSPQIAVVTNIENDHMDYYKTMDNILRTFEEFLHKLEAADGLAVLCFDNAYVRNIASKLDRRYVSYALNHEADYTARNIKSDGPVTIFDVYHRGESLGTARICVPGMHNVANALAAVAVGREAGLSFSQIVDGLGLFQGAKRRFQSKGRVNGIWVVDDYAHHPTEITTTLSGARQTQPKRLICVFQPHRYTRTKFLCQEFGGAFTSADLLILTDIYSAGEQPIPGVSGESLKAEVERQSSQQVTYIPDKSKIARYLAEIAEPGDLIMTMGAGNIYEVGEELVEKLMQKL</sequence>
<keyword evidence="7 14" id="KW-0547">Nucleotide-binding</keyword>
<dbReference type="GO" id="GO:0005524">
    <property type="term" value="F:ATP binding"/>
    <property type="evidence" value="ECO:0007669"/>
    <property type="project" value="UniProtKB-UniRule"/>
</dbReference>
<evidence type="ECO:0000256" key="10">
    <source>
        <dbReference type="ARBA" id="ARBA00022984"/>
    </source>
</evidence>
<organism evidence="18">
    <name type="scientific">uncultured Sporomusa sp</name>
    <dbReference type="NCBI Taxonomy" id="307249"/>
    <lineage>
        <taxon>Bacteria</taxon>
        <taxon>Bacillati</taxon>
        <taxon>Bacillota</taxon>
        <taxon>Negativicutes</taxon>
        <taxon>Selenomonadales</taxon>
        <taxon>Sporomusaceae</taxon>
        <taxon>Sporomusa</taxon>
        <taxon>environmental samples</taxon>
    </lineage>
</organism>
<dbReference type="GO" id="GO:0051301">
    <property type="term" value="P:cell division"/>
    <property type="evidence" value="ECO:0007669"/>
    <property type="project" value="UniProtKB-KW"/>
</dbReference>
<evidence type="ECO:0000256" key="2">
    <source>
        <dbReference type="ARBA" id="ARBA00004752"/>
    </source>
</evidence>
<dbReference type="Pfam" id="PF08245">
    <property type="entry name" value="Mur_ligase_M"/>
    <property type="match status" value="1"/>
</dbReference>
<dbReference type="AlphaFoldDB" id="A0A212LSF1"/>
<dbReference type="GO" id="GO:0008763">
    <property type="term" value="F:UDP-N-acetylmuramate-L-alanine ligase activity"/>
    <property type="evidence" value="ECO:0007669"/>
    <property type="project" value="UniProtKB-UniRule"/>
</dbReference>
<dbReference type="SUPFAM" id="SSF53623">
    <property type="entry name" value="MurD-like peptide ligases, catalytic domain"/>
    <property type="match status" value="1"/>
</dbReference>
<evidence type="ECO:0000256" key="7">
    <source>
        <dbReference type="ARBA" id="ARBA00022741"/>
    </source>
</evidence>
<reference evidence="18" key="1">
    <citation type="submission" date="2016-08" db="EMBL/GenBank/DDBJ databases">
        <authorList>
            <person name="Seilhamer J.J."/>
        </authorList>
    </citation>
    <scope>NUCLEOTIDE SEQUENCE</scope>
    <source>
        <strain evidence="18">86</strain>
    </source>
</reference>
<proteinExistence type="inferred from homology"/>
<evidence type="ECO:0000313" key="18">
    <source>
        <dbReference type="EMBL" id="SCM80544.1"/>
    </source>
</evidence>
<dbReference type="Gene3D" id="3.40.50.720">
    <property type="entry name" value="NAD(P)-binding Rossmann-like Domain"/>
    <property type="match status" value="1"/>
</dbReference>
<dbReference type="InterPro" id="IPR005758">
    <property type="entry name" value="UDP-N-AcMur_Ala_ligase_MurC"/>
</dbReference>
<dbReference type="RefSeq" id="WP_075754904.1">
    <property type="nucleotide sequence ID" value="NZ_LT608335.1"/>
</dbReference>
<dbReference type="InterPro" id="IPR004101">
    <property type="entry name" value="Mur_ligase_C"/>
</dbReference>
<dbReference type="SUPFAM" id="SSF51984">
    <property type="entry name" value="MurCD N-terminal domain"/>
    <property type="match status" value="1"/>
</dbReference>
<dbReference type="InterPro" id="IPR050061">
    <property type="entry name" value="MurCDEF_pg_biosynth"/>
</dbReference>
<feature type="binding site" evidence="14">
    <location>
        <begin position="112"/>
        <end position="118"/>
    </location>
    <ligand>
        <name>ATP</name>
        <dbReference type="ChEBI" id="CHEBI:30616"/>
    </ligand>
</feature>
<evidence type="ECO:0000256" key="5">
    <source>
        <dbReference type="ARBA" id="ARBA00022598"/>
    </source>
</evidence>
<protein>
    <recommendedName>
        <fullName evidence="3 14">UDP-N-acetylmuramate--L-alanine ligase</fullName>
        <ecNumber evidence="3 14">6.3.2.8</ecNumber>
    </recommendedName>
    <alternativeName>
        <fullName evidence="14">UDP-N-acetylmuramoyl-L-alanine synthetase</fullName>
    </alternativeName>
</protein>
<evidence type="ECO:0000256" key="4">
    <source>
        <dbReference type="ARBA" id="ARBA00022490"/>
    </source>
</evidence>
<feature type="domain" description="Mur ligase C-terminal" evidence="16">
    <location>
        <begin position="312"/>
        <end position="442"/>
    </location>
</feature>
<keyword evidence="6 14" id="KW-0132">Cell division</keyword>
<comment type="function">
    <text evidence="14">Cell wall formation.</text>
</comment>
<dbReference type="EMBL" id="FMJE01000003">
    <property type="protein sequence ID" value="SCM80544.1"/>
    <property type="molecule type" value="Genomic_DNA"/>
</dbReference>
<dbReference type="Pfam" id="PF01225">
    <property type="entry name" value="Mur_ligase"/>
    <property type="match status" value="1"/>
</dbReference>
<keyword evidence="9 14" id="KW-0133">Cell shape</keyword>
<evidence type="ECO:0000256" key="1">
    <source>
        <dbReference type="ARBA" id="ARBA00004496"/>
    </source>
</evidence>
<feature type="domain" description="Mur ligase N-terminal catalytic" evidence="15">
    <location>
        <begin position="7"/>
        <end position="105"/>
    </location>
</feature>
<evidence type="ECO:0000259" key="16">
    <source>
        <dbReference type="Pfam" id="PF02875"/>
    </source>
</evidence>
<keyword evidence="12 14" id="KW-0961">Cell wall biogenesis/degradation</keyword>
<dbReference type="Pfam" id="PF02875">
    <property type="entry name" value="Mur_ligase_C"/>
    <property type="match status" value="1"/>
</dbReference>
<feature type="domain" description="Mur ligase central" evidence="17">
    <location>
        <begin position="110"/>
        <end position="289"/>
    </location>
</feature>
<dbReference type="Gene3D" id="3.40.1190.10">
    <property type="entry name" value="Mur-like, catalytic domain"/>
    <property type="match status" value="1"/>
</dbReference>
<dbReference type="GO" id="GO:0009252">
    <property type="term" value="P:peptidoglycan biosynthetic process"/>
    <property type="evidence" value="ECO:0007669"/>
    <property type="project" value="UniProtKB-UniRule"/>
</dbReference>
<evidence type="ECO:0000256" key="14">
    <source>
        <dbReference type="HAMAP-Rule" id="MF_00046"/>
    </source>
</evidence>
<gene>
    <name evidence="14 18" type="primary">murC</name>
    <name evidence="18" type="ORF">KL86SPO_30722</name>
</gene>
<dbReference type="InterPro" id="IPR036565">
    <property type="entry name" value="Mur-like_cat_sf"/>
</dbReference>
<dbReference type="NCBIfam" id="TIGR01082">
    <property type="entry name" value="murC"/>
    <property type="match status" value="1"/>
</dbReference>
<evidence type="ECO:0000259" key="17">
    <source>
        <dbReference type="Pfam" id="PF08245"/>
    </source>
</evidence>
<dbReference type="PANTHER" id="PTHR43445">
    <property type="entry name" value="UDP-N-ACETYLMURAMATE--L-ALANINE LIGASE-RELATED"/>
    <property type="match status" value="1"/>
</dbReference>
<comment type="catalytic activity">
    <reaction evidence="13 14">
        <text>UDP-N-acetyl-alpha-D-muramate + L-alanine + ATP = UDP-N-acetyl-alpha-D-muramoyl-L-alanine + ADP + phosphate + H(+)</text>
        <dbReference type="Rhea" id="RHEA:23372"/>
        <dbReference type="ChEBI" id="CHEBI:15378"/>
        <dbReference type="ChEBI" id="CHEBI:30616"/>
        <dbReference type="ChEBI" id="CHEBI:43474"/>
        <dbReference type="ChEBI" id="CHEBI:57972"/>
        <dbReference type="ChEBI" id="CHEBI:70757"/>
        <dbReference type="ChEBI" id="CHEBI:83898"/>
        <dbReference type="ChEBI" id="CHEBI:456216"/>
        <dbReference type="EC" id="6.3.2.8"/>
    </reaction>
</comment>
<keyword evidence="5 14" id="KW-0436">Ligase</keyword>
<evidence type="ECO:0000256" key="3">
    <source>
        <dbReference type="ARBA" id="ARBA00012211"/>
    </source>
</evidence>
<dbReference type="InterPro" id="IPR036615">
    <property type="entry name" value="Mur_ligase_C_dom_sf"/>
</dbReference>
<evidence type="ECO:0000256" key="6">
    <source>
        <dbReference type="ARBA" id="ARBA00022618"/>
    </source>
</evidence>
<evidence type="ECO:0000256" key="13">
    <source>
        <dbReference type="ARBA" id="ARBA00047833"/>
    </source>
</evidence>
<dbReference type="EC" id="6.3.2.8" evidence="3 14"/>
<keyword evidence="4 14" id="KW-0963">Cytoplasm</keyword>
<evidence type="ECO:0000256" key="8">
    <source>
        <dbReference type="ARBA" id="ARBA00022840"/>
    </source>
</evidence>
<keyword evidence="11 14" id="KW-0131">Cell cycle</keyword>
<dbReference type="HAMAP" id="MF_00046">
    <property type="entry name" value="MurC"/>
    <property type="match status" value="1"/>
</dbReference>
<evidence type="ECO:0000259" key="15">
    <source>
        <dbReference type="Pfam" id="PF01225"/>
    </source>
</evidence>
<dbReference type="Gene3D" id="3.90.190.20">
    <property type="entry name" value="Mur ligase, C-terminal domain"/>
    <property type="match status" value="1"/>
</dbReference>
<comment type="subcellular location">
    <subcellularLocation>
        <location evidence="1 14">Cytoplasm</location>
    </subcellularLocation>
</comment>
<dbReference type="GO" id="GO:0005737">
    <property type="term" value="C:cytoplasm"/>
    <property type="evidence" value="ECO:0007669"/>
    <property type="project" value="UniProtKB-SubCell"/>
</dbReference>
<evidence type="ECO:0000256" key="12">
    <source>
        <dbReference type="ARBA" id="ARBA00023316"/>
    </source>
</evidence>
<keyword evidence="10 14" id="KW-0573">Peptidoglycan synthesis</keyword>
<dbReference type="GO" id="GO:0008360">
    <property type="term" value="P:regulation of cell shape"/>
    <property type="evidence" value="ECO:0007669"/>
    <property type="project" value="UniProtKB-KW"/>
</dbReference>
<dbReference type="InterPro" id="IPR000713">
    <property type="entry name" value="Mur_ligase_N"/>
</dbReference>